<accession>A0A6N9Q121</accession>
<feature type="transmembrane region" description="Helical" evidence="1">
    <location>
        <begin position="79"/>
        <end position="100"/>
    </location>
</feature>
<name>A0A6N9Q121_9BACL</name>
<evidence type="ECO:0000259" key="2">
    <source>
        <dbReference type="Pfam" id="PF07670"/>
    </source>
</evidence>
<dbReference type="OrthoDB" id="1645614at2"/>
<sequence>MLPIKKYIVYIIPFISLIFISLILVYPTISFNAAVRGISIWWDVLFPALFPFLVVSEILLGIGIVHFFGTLLDPIMRPLFRVPGIGGFVMTMGFASGYPVGARLTSKLWEQKLVNQVEGERLVAFTSTSDPIFLIGAVSVGFFHDVNLALVLAISHYGAGIIVGLLMRFHGKNNAKTISQIETKQKGFILFRAFQSMHKARLEDGRTLAIIISDAVEASIKLIFVIGGLVVFFSVLLEILTTIHFLDLFYLLFQSLMQLFGFPVELSQVIINGTFEVTLGAKSAGDANTSLIAKTAAAAFVVSWSGLSVHAQIASILHFTNLRYTPFFIARLLHGFITAGIVYLIFDPIYSYKVASSLFLPTISELTTKTQFIFLYFSLWSIVFLFVCVLSLYFIYVILRSFFYLKK</sequence>
<dbReference type="AlphaFoldDB" id="A0A6N9Q121"/>
<proteinExistence type="predicted"/>
<dbReference type="EMBL" id="SIJB01000018">
    <property type="protein sequence ID" value="NBI28916.1"/>
    <property type="molecule type" value="Genomic_DNA"/>
</dbReference>
<feature type="transmembrane region" description="Helical" evidence="1">
    <location>
        <begin position="148"/>
        <end position="167"/>
    </location>
</feature>
<keyword evidence="4" id="KW-1185">Reference proteome</keyword>
<feature type="transmembrane region" description="Helical" evidence="1">
    <location>
        <begin position="372"/>
        <end position="399"/>
    </location>
</feature>
<feature type="transmembrane region" description="Helical" evidence="1">
    <location>
        <begin position="296"/>
        <end position="320"/>
    </location>
</feature>
<protein>
    <submittedName>
        <fullName evidence="3">Sporulation integral membrane protein YlbJ</fullName>
    </submittedName>
</protein>
<reference evidence="3 4" key="1">
    <citation type="submission" date="2019-01" db="EMBL/GenBank/DDBJ databases">
        <title>Chengkuizengella sp. nov., isolated from deep-sea sediment of East Pacific Ocean.</title>
        <authorList>
            <person name="Yang J."/>
            <person name="Lai Q."/>
            <person name="Shao Z."/>
        </authorList>
    </citation>
    <scope>NUCLEOTIDE SEQUENCE [LARGE SCALE GENOMIC DNA]</scope>
    <source>
        <strain evidence="3 4">YPA3-1-1</strain>
    </source>
</reference>
<evidence type="ECO:0000313" key="4">
    <source>
        <dbReference type="Proteomes" id="UP000448943"/>
    </source>
</evidence>
<keyword evidence="1" id="KW-1133">Transmembrane helix</keyword>
<dbReference type="Pfam" id="PF07670">
    <property type="entry name" value="Gate"/>
    <property type="match status" value="1"/>
</dbReference>
<feature type="transmembrane region" description="Helical" evidence="1">
    <location>
        <begin position="222"/>
        <end position="253"/>
    </location>
</feature>
<evidence type="ECO:0000313" key="3">
    <source>
        <dbReference type="EMBL" id="NBI28916.1"/>
    </source>
</evidence>
<dbReference type="RefSeq" id="WP_160645707.1">
    <property type="nucleotide sequence ID" value="NZ_SIJB01000018.1"/>
</dbReference>
<feature type="transmembrane region" description="Helical" evidence="1">
    <location>
        <begin position="7"/>
        <end position="29"/>
    </location>
</feature>
<feature type="transmembrane region" description="Helical" evidence="1">
    <location>
        <begin position="49"/>
        <end position="72"/>
    </location>
</feature>
<dbReference type="NCBIfam" id="TIGR02871">
    <property type="entry name" value="spore_ylbJ"/>
    <property type="match status" value="1"/>
</dbReference>
<keyword evidence="1" id="KW-0812">Transmembrane</keyword>
<gene>
    <name evidence="3" type="primary">ylbJ</name>
    <name evidence="3" type="ORF">ERL59_08085</name>
</gene>
<keyword evidence="1" id="KW-0472">Membrane</keyword>
<dbReference type="Proteomes" id="UP000448943">
    <property type="component" value="Unassembled WGS sequence"/>
</dbReference>
<feature type="transmembrane region" description="Helical" evidence="1">
    <location>
        <begin position="332"/>
        <end position="352"/>
    </location>
</feature>
<comment type="caution">
    <text evidence="3">The sequence shown here is derived from an EMBL/GenBank/DDBJ whole genome shotgun (WGS) entry which is preliminary data.</text>
</comment>
<evidence type="ECO:0000256" key="1">
    <source>
        <dbReference type="SAM" id="Phobius"/>
    </source>
</evidence>
<feature type="domain" description="Nucleoside transporter/FeoB GTPase Gate" evidence="2">
    <location>
        <begin position="45"/>
        <end position="112"/>
    </location>
</feature>
<dbReference type="InterPro" id="IPR011642">
    <property type="entry name" value="Gate_dom"/>
</dbReference>
<organism evidence="3 4">
    <name type="scientific">Chengkuizengella marina</name>
    <dbReference type="NCBI Taxonomy" id="2507566"/>
    <lineage>
        <taxon>Bacteria</taxon>
        <taxon>Bacillati</taxon>
        <taxon>Bacillota</taxon>
        <taxon>Bacilli</taxon>
        <taxon>Bacillales</taxon>
        <taxon>Paenibacillaceae</taxon>
        <taxon>Chengkuizengella</taxon>
    </lineage>
</organism>
<dbReference type="InterPro" id="IPR014226">
    <property type="entry name" value="Spore_IM_YlbJ"/>
</dbReference>